<sequence>MYQTSKWICSDVLNIQILTILKQIQVLDASIVDDVSMLVPEKQRATHVYLLNRVRVETYVESNQLHDLHLKFIQLIVKSPYINLVFYPVLDITQNWTSFLGLSYDGITLIDQELGNAYLFFPFEYFTANYFGDNEINIIIKKQLRSVIQQLKPLIVNDTTTQFIQEQPLSAKIRDFVVNTTKKIDLPIVSKLLEEGKSNKSFEKIVQFKIDQSHKYIDDPVLVQPDTESEILATNDILNVRETLQIRFKNVNIASAIFQYINYCQQSALLNTAFQPVRNYRIMSSSTLELFKQIYFNNCIKCCVSPSISLIKKIDDILDSNNGQTFHDFEFIKEKLTNLSLRALILSLIHTFEFDPESGIFCINTVQTNNQIRIKTWKYSQNCNQEHGVLRYFRGGQGTPYDPFVPMITTIKKNLMVSRFSLVQNEFSSLQWIGEISKLFAIQVIQQQLLVVEISDNLTLNKGVIVLADQLHKIKNLKALHINQLQIKQTGVLCLLYLLDSTNIYLQQLSLQDAQISSRSAWLQLGIYIGRCIKKFEKFEKLDLSGCKITQQHIQSFIQGLQQGRGNKETIIQELVARKCIVQQDMLVHEMLINISSKLII</sequence>
<name>V6LSZ2_9EUKA</name>
<dbReference type="EMBL" id="KI546130">
    <property type="protein sequence ID" value="EST43914.1"/>
    <property type="molecule type" value="Genomic_DNA"/>
</dbReference>
<dbReference type="SUPFAM" id="SSF52047">
    <property type="entry name" value="RNI-like"/>
    <property type="match status" value="1"/>
</dbReference>
<evidence type="ECO:0000313" key="2">
    <source>
        <dbReference type="EMBL" id="KAH0577778.1"/>
    </source>
</evidence>
<reference evidence="1 2" key="1">
    <citation type="journal article" date="2014" name="PLoS Genet.">
        <title>The Genome of Spironucleus salmonicida Highlights a Fish Pathogen Adapted to Fluctuating Environments.</title>
        <authorList>
            <person name="Xu F."/>
            <person name="Jerlstrom-Hultqvist J."/>
            <person name="Einarsson E."/>
            <person name="Astvaldsson A."/>
            <person name="Svard S.G."/>
            <person name="Andersson J.O."/>
        </authorList>
    </citation>
    <scope>NUCLEOTIDE SEQUENCE</scope>
    <source>
        <strain evidence="2">ATCC 50377</strain>
    </source>
</reference>
<organism evidence="1">
    <name type="scientific">Spironucleus salmonicida</name>
    <dbReference type="NCBI Taxonomy" id="348837"/>
    <lineage>
        <taxon>Eukaryota</taxon>
        <taxon>Metamonada</taxon>
        <taxon>Diplomonadida</taxon>
        <taxon>Hexamitidae</taxon>
        <taxon>Hexamitinae</taxon>
        <taxon>Spironucleus</taxon>
    </lineage>
</organism>
<proteinExistence type="predicted"/>
<evidence type="ECO:0000313" key="1">
    <source>
        <dbReference type="EMBL" id="EST43914.1"/>
    </source>
</evidence>
<evidence type="ECO:0000313" key="3">
    <source>
        <dbReference type="Proteomes" id="UP000018208"/>
    </source>
</evidence>
<dbReference type="AlphaFoldDB" id="V6LSZ2"/>
<dbReference type="EMBL" id="AUWU02000001">
    <property type="protein sequence ID" value="KAH0577778.1"/>
    <property type="molecule type" value="Genomic_DNA"/>
</dbReference>
<dbReference type="InterPro" id="IPR032675">
    <property type="entry name" value="LRR_dom_sf"/>
</dbReference>
<keyword evidence="3" id="KW-1185">Reference proteome</keyword>
<gene>
    <name evidence="1" type="ORF">SS50377_16215</name>
    <name evidence="2" type="ORF">SS50377_21132</name>
</gene>
<accession>V6LSZ2</accession>
<dbReference type="VEuPathDB" id="GiardiaDB:SS50377_21132"/>
<protein>
    <submittedName>
        <fullName evidence="1">Uncharacterized protein</fullName>
    </submittedName>
</protein>
<dbReference type="Proteomes" id="UP000018208">
    <property type="component" value="Unassembled WGS sequence"/>
</dbReference>
<reference evidence="2" key="2">
    <citation type="submission" date="2020-12" db="EMBL/GenBank/DDBJ databases">
        <title>New Spironucleus salmonicida genome in near-complete chromosomes.</title>
        <authorList>
            <person name="Xu F."/>
            <person name="Kurt Z."/>
            <person name="Jimenez-Gonzalez A."/>
            <person name="Astvaldsson A."/>
            <person name="Andersson J.O."/>
            <person name="Svard S.G."/>
        </authorList>
    </citation>
    <scope>NUCLEOTIDE SEQUENCE</scope>
    <source>
        <strain evidence="2">ATCC 50377</strain>
    </source>
</reference>
<dbReference type="Gene3D" id="3.80.10.10">
    <property type="entry name" value="Ribonuclease Inhibitor"/>
    <property type="match status" value="1"/>
</dbReference>